<organism evidence="2">
    <name type="scientific">Chromera velia CCMP2878</name>
    <dbReference type="NCBI Taxonomy" id="1169474"/>
    <lineage>
        <taxon>Eukaryota</taxon>
        <taxon>Sar</taxon>
        <taxon>Alveolata</taxon>
        <taxon>Colpodellida</taxon>
        <taxon>Chromeraceae</taxon>
        <taxon>Chromera</taxon>
    </lineage>
</organism>
<feature type="compositionally biased region" description="Low complexity" evidence="1">
    <location>
        <begin position="126"/>
        <end position="142"/>
    </location>
</feature>
<dbReference type="VEuPathDB" id="CryptoDB:Cvel_19397"/>
<reference evidence="2" key="1">
    <citation type="submission" date="2014-11" db="EMBL/GenBank/DDBJ databases">
        <authorList>
            <person name="Otto D Thomas"/>
            <person name="Naeem Raeece"/>
        </authorList>
    </citation>
    <scope>NUCLEOTIDE SEQUENCE</scope>
</reference>
<dbReference type="AlphaFoldDB" id="A0A0G4FZG4"/>
<proteinExistence type="predicted"/>
<dbReference type="PhylomeDB" id="A0A0G4FZG4"/>
<evidence type="ECO:0008006" key="3">
    <source>
        <dbReference type="Google" id="ProtNLM"/>
    </source>
</evidence>
<feature type="compositionally biased region" description="Basic residues" evidence="1">
    <location>
        <begin position="105"/>
        <end position="120"/>
    </location>
</feature>
<name>A0A0G4FZG4_9ALVE</name>
<sequence length="257" mass="28173">MKRLKDTIHECGAVGYKPDADLKRCVLKSMLTKSESLWNNSTKKASLKTGNKVSELTYDEILVYVDTKVDATEDYEITQPVDGRSSSSSPKRNHKFGAAADRSQRPKGRGKGRRGKKSNRKEKSFQSEGGEESQSGAAASGATSSSQTWLCPNCGHMKHLDPKKGCPAANVRCSFESCGIVGHYMKCCPKNLKRKQQQAKAAESALSGQSDLSEENKAHLLHVLHSRLGPATGQRLEATLKEKEVGMPYSIRECQKV</sequence>
<protein>
    <recommendedName>
        <fullName evidence="3">CCHC-type domain-containing protein</fullName>
    </recommendedName>
</protein>
<dbReference type="EMBL" id="CDMZ01000737">
    <property type="protein sequence ID" value="CEM20474.1"/>
    <property type="molecule type" value="Genomic_DNA"/>
</dbReference>
<feature type="region of interest" description="Disordered" evidence="1">
    <location>
        <begin position="77"/>
        <end position="142"/>
    </location>
</feature>
<gene>
    <name evidence="2" type="ORF">Cvel_19397</name>
</gene>
<evidence type="ECO:0000313" key="2">
    <source>
        <dbReference type="EMBL" id="CEM20474.1"/>
    </source>
</evidence>
<accession>A0A0G4FZG4</accession>
<evidence type="ECO:0000256" key="1">
    <source>
        <dbReference type="SAM" id="MobiDB-lite"/>
    </source>
</evidence>